<dbReference type="PANTHER" id="PTHR45996:SF4">
    <property type="entry name" value="CYCLIC AMP-RESPONSIVE ELEMENT-BINDING PROTEIN 3"/>
    <property type="match status" value="1"/>
</dbReference>
<keyword evidence="4" id="KW-0812">Transmembrane</keyword>
<evidence type="ECO:0000256" key="9">
    <source>
        <dbReference type="ARBA" id="ARBA00023125"/>
    </source>
</evidence>
<dbReference type="AlphaFoldDB" id="A0A672JEB4"/>
<protein>
    <submittedName>
        <fullName evidence="18">Cyclic AMP-responsive element-binding protein 3-like protein 3</fullName>
    </submittedName>
</protein>
<dbReference type="Gene3D" id="1.20.5.170">
    <property type="match status" value="1"/>
</dbReference>
<dbReference type="Proteomes" id="UP000472267">
    <property type="component" value="Chromosome 12"/>
</dbReference>
<dbReference type="PANTHER" id="PTHR45996">
    <property type="entry name" value="AGAP001464-PB"/>
    <property type="match status" value="1"/>
</dbReference>
<evidence type="ECO:0000256" key="16">
    <source>
        <dbReference type="SAM" id="MobiDB-lite"/>
    </source>
</evidence>
<dbReference type="InterPro" id="IPR004827">
    <property type="entry name" value="bZIP"/>
</dbReference>
<feature type="compositionally biased region" description="Low complexity" evidence="16">
    <location>
        <begin position="108"/>
        <end position="124"/>
    </location>
</feature>
<reference evidence="18" key="3">
    <citation type="submission" date="2025-09" db="UniProtKB">
        <authorList>
            <consortium name="Ensembl"/>
        </authorList>
    </citation>
    <scope>IDENTIFICATION</scope>
</reference>
<keyword evidence="10" id="KW-0472">Membrane</keyword>
<dbReference type="GO" id="GO:0005634">
    <property type="term" value="C:nucleus"/>
    <property type="evidence" value="ECO:0007669"/>
    <property type="project" value="TreeGrafter"/>
</dbReference>
<evidence type="ECO:0000256" key="15">
    <source>
        <dbReference type="ARBA" id="ARBA00057520"/>
    </source>
</evidence>
<proteinExistence type="inferred from homology"/>
<keyword evidence="5" id="KW-0256">Endoplasmic reticulum</keyword>
<reference evidence="18" key="1">
    <citation type="submission" date="2019-06" db="EMBL/GenBank/DDBJ databases">
        <authorList>
            <consortium name="Wellcome Sanger Institute Data Sharing"/>
        </authorList>
    </citation>
    <scope>NUCLEOTIDE SEQUENCE [LARGE SCALE GENOMIC DNA]</scope>
</reference>
<evidence type="ECO:0000256" key="4">
    <source>
        <dbReference type="ARBA" id="ARBA00022692"/>
    </source>
</evidence>
<dbReference type="GO" id="GO:0000978">
    <property type="term" value="F:RNA polymerase II cis-regulatory region sequence-specific DNA binding"/>
    <property type="evidence" value="ECO:0007669"/>
    <property type="project" value="TreeGrafter"/>
</dbReference>
<evidence type="ECO:0000256" key="3">
    <source>
        <dbReference type="ARBA" id="ARBA00011195"/>
    </source>
</evidence>
<sequence>MSVTEDLPDMDGADLLGLLFQDGEDGSAEPFFPDGNGLIESWLSEQDMLTGMDTEDFLSSLLEGDDHTEAICPSHSPLGSDSGISDDSSTGAGHNNLAGCPSPQGSESDVVPSPSFSQPSPVHSDPALTSGELQIESLEALTVQADHSYSLLQGGRDGDLDVLQSVRAEKPDMDVFIDLDDLVSEEMEEEDITTELPCTLAIEDTIQDSTESNITDQFQFKEIVLTEEEKRLLAKEGTTIPTHMPLTKAEERTLKRVRRKIRNKQSAQESRKKKKLYVDGLENRVAICTAHNLELQKKVQMLHKQNISLIEQLKKLQAMVKISTMKASTTSTCVMVFLLSFCLIIFPSVNPFGRSSEQKELYTPSSIISRTLRSLPPESTDAVSYLEPEEEEILLVSPAEVENVKAIFAGGQKNHTPDYQRVEQPNSESAVNSNSSADFPGPAQAADMKPGSTGGVGALPEGSIDGVAASAVAYEVSGTKENWIERSPPSVILQQHRSDEM</sequence>
<keyword evidence="8" id="KW-0805">Transcription regulation</keyword>
<evidence type="ECO:0000259" key="17">
    <source>
        <dbReference type="PROSITE" id="PS50217"/>
    </source>
</evidence>
<dbReference type="GO" id="GO:0000981">
    <property type="term" value="F:DNA-binding transcription factor activity, RNA polymerase II-specific"/>
    <property type="evidence" value="ECO:0007669"/>
    <property type="project" value="TreeGrafter"/>
</dbReference>
<keyword evidence="11" id="KW-0010">Activator</keyword>
<dbReference type="GO" id="GO:0005789">
    <property type="term" value="C:endoplasmic reticulum membrane"/>
    <property type="evidence" value="ECO:0007669"/>
    <property type="project" value="UniProtKB-SubCell"/>
</dbReference>
<dbReference type="SMART" id="SM00338">
    <property type="entry name" value="BRLZ"/>
    <property type="match status" value="1"/>
</dbReference>
<dbReference type="InterPro" id="IPR051381">
    <property type="entry name" value="CREB_ATF_subfamily"/>
</dbReference>
<keyword evidence="9" id="KW-0238">DNA-binding</keyword>
<feature type="compositionally biased region" description="Low complexity" evidence="16">
    <location>
        <begin position="426"/>
        <end position="437"/>
    </location>
</feature>
<dbReference type="Pfam" id="PF00170">
    <property type="entry name" value="bZIP_1"/>
    <property type="match status" value="1"/>
</dbReference>
<dbReference type="OMA" id="EQDMLPD"/>
<gene>
    <name evidence="18" type="primary">creb3l3l</name>
</gene>
<dbReference type="PROSITE" id="PS50217">
    <property type="entry name" value="BZIP"/>
    <property type="match status" value="1"/>
</dbReference>
<dbReference type="PROSITE" id="PS00036">
    <property type="entry name" value="BZIP_BASIC"/>
    <property type="match status" value="1"/>
</dbReference>
<evidence type="ECO:0000256" key="13">
    <source>
        <dbReference type="ARBA" id="ARBA00023180"/>
    </source>
</evidence>
<feature type="region of interest" description="Disordered" evidence="16">
    <location>
        <begin position="68"/>
        <end position="128"/>
    </location>
</feature>
<evidence type="ECO:0000256" key="6">
    <source>
        <dbReference type="ARBA" id="ARBA00022968"/>
    </source>
</evidence>
<keyword evidence="19" id="KW-1185">Reference proteome</keyword>
<feature type="domain" description="BZIP" evidence="17">
    <location>
        <begin position="253"/>
        <end position="316"/>
    </location>
</feature>
<name>A0A672JEB4_SALFA</name>
<comment type="subunit">
    <text evidence="3">Binds DNA as a dimer.</text>
</comment>
<feature type="compositionally biased region" description="Low complexity" evidence="16">
    <location>
        <begin position="79"/>
        <end position="91"/>
    </location>
</feature>
<evidence type="ECO:0000256" key="14">
    <source>
        <dbReference type="ARBA" id="ARBA00023242"/>
    </source>
</evidence>
<evidence type="ECO:0000256" key="12">
    <source>
        <dbReference type="ARBA" id="ARBA00023163"/>
    </source>
</evidence>
<keyword evidence="12" id="KW-0804">Transcription</keyword>
<dbReference type="CDD" id="cd14689">
    <property type="entry name" value="bZIP_CREB3"/>
    <property type="match status" value="1"/>
</dbReference>
<evidence type="ECO:0000256" key="8">
    <source>
        <dbReference type="ARBA" id="ARBA00023015"/>
    </source>
</evidence>
<evidence type="ECO:0000313" key="18">
    <source>
        <dbReference type="Ensembl" id="ENSSFAP00005052583.1"/>
    </source>
</evidence>
<evidence type="ECO:0000256" key="10">
    <source>
        <dbReference type="ARBA" id="ARBA00023136"/>
    </source>
</evidence>
<dbReference type="SUPFAM" id="SSF57959">
    <property type="entry name" value="Leucine zipper domain"/>
    <property type="match status" value="1"/>
</dbReference>
<dbReference type="InParanoid" id="A0A672JEB4"/>
<feature type="region of interest" description="Disordered" evidence="16">
    <location>
        <begin position="478"/>
        <end position="501"/>
    </location>
</feature>
<dbReference type="Ensembl" id="ENSSFAT00005054245.1">
    <property type="protein sequence ID" value="ENSSFAP00005052583.1"/>
    <property type="gene ID" value="ENSSFAG00005025171.1"/>
</dbReference>
<keyword evidence="13" id="KW-0325">Glycoprotein</keyword>
<comment type="similarity">
    <text evidence="2">Belongs to the bZIP family. ATF subfamily.</text>
</comment>
<comment type="subcellular location">
    <subcellularLocation>
        <location evidence="1">Endoplasmic reticulum membrane</location>
        <topology evidence="1">Single-pass type II membrane protein</topology>
    </subcellularLocation>
</comment>
<comment type="function">
    <text evidence="15">Transcriptional activator. Binds the cAMP response element (CRE). Activates transcription through box-B element and CRE. Seems to function synergistically with atf6. Regulates FGF21 transcription.</text>
</comment>
<evidence type="ECO:0000256" key="7">
    <source>
        <dbReference type="ARBA" id="ARBA00022989"/>
    </source>
</evidence>
<keyword evidence="6" id="KW-0735">Signal-anchor</keyword>
<evidence type="ECO:0000313" key="19">
    <source>
        <dbReference type="Proteomes" id="UP000472267"/>
    </source>
</evidence>
<evidence type="ECO:0000256" key="11">
    <source>
        <dbReference type="ARBA" id="ARBA00023159"/>
    </source>
</evidence>
<dbReference type="FunFam" id="1.20.5.170:FF:000042">
    <property type="entry name" value="Cyclic AMP-responsive element-binding protein 3-like protein 3"/>
    <property type="match status" value="1"/>
</dbReference>
<dbReference type="InterPro" id="IPR046347">
    <property type="entry name" value="bZIP_sf"/>
</dbReference>
<evidence type="ECO:0000256" key="2">
    <source>
        <dbReference type="ARBA" id="ARBA00009050"/>
    </source>
</evidence>
<organism evidence="18 19">
    <name type="scientific">Salarias fasciatus</name>
    <name type="common">Jewelled blenny</name>
    <name type="synonym">Blennius fasciatus</name>
    <dbReference type="NCBI Taxonomy" id="181472"/>
    <lineage>
        <taxon>Eukaryota</taxon>
        <taxon>Metazoa</taxon>
        <taxon>Chordata</taxon>
        <taxon>Craniata</taxon>
        <taxon>Vertebrata</taxon>
        <taxon>Euteleostomi</taxon>
        <taxon>Actinopterygii</taxon>
        <taxon>Neopterygii</taxon>
        <taxon>Teleostei</taxon>
        <taxon>Neoteleostei</taxon>
        <taxon>Acanthomorphata</taxon>
        <taxon>Ovalentaria</taxon>
        <taxon>Blenniimorphae</taxon>
        <taxon>Blenniiformes</taxon>
        <taxon>Blennioidei</taxon>
        <taxon>Blenniidae</taxon>
        <taxon>Salariinae</taxon>
        <taxon>Salarias</taxon>
    </lineage>
</organism>
<evidence type="ECO:0000256" key="5">
    <source>
        <dbReference type="ARBA" id="ARBA00022824"/>
    </source>
</evidence>
<dbReference type="OrthoDB" id="674948at2759"/>
<accession>A0A672JEB4</accession>
<reference evidence="18" key="2">
    <citation type="submission" date="2025-08" db="UniProtKB">
        <authorList>
            <consortium name="Ensembl"/>
        </authorList>
    </citation>
    <scope>IDENTIFICATION</scope>
</reference>
<keyword evidence="14" id="KW-0539">Nucleus</keyword>
<keyword evidence="7" id="KW-1133">Transmembrane helix</keyword>
<feature type="region of interest" description="Disordered" evidence="16">
    <location>
        <begin position="412"/>
        <end position="462"/>
    </location>
</feature>
<evidence type="ECO:0000256" key="1">
    <source>
        <dbReference type="ARBA" id="ARBA00004648"/>
    </source>
</evidence>